<comment type="caution">
    <text evidence="4">The sequence shown here is derived from an EMBL/GenBank/DDBJ whole genome shotgun (WGS) entry which is preliminary data.</text>
</comment>
<dbReference type="PANTHER" id="PTHR36925:SF1">
    <property type="entry name" value="COBALT-PRECORRIN-6A REDUCTASE"/>
    <property type="match status" value="1"/>
</dbReference>
<dbReference type="GO" id="GO:0009236">
    <property type="term" value="P:cobalamin biosynthetic process"/>
    <property type="evidence" value="ECO:0007669"/>
    <property type="project" value="UniProtKB-UniPathway"/>
</dbReference>
<keyword evidence="2" id="KW-0169">Cobalamin biosynthesis</keyword>
<organism evidence="4 5">
    <name type="scientific">Thalassococcus profundi</name>
    <dbReference type="NCBI Taxonomy" id="2282382"/>
    <lineage>
        <taxon>Bacteria</taxon>
        <taxon>Pseudomonadati</taxon>
        <taxon>Pseudomonadota</taxon>
        <taxon>Alphaproteobacteria</taxon>
        <taxon>Rhodobacterales</taxon>
        <taxon>Roseobacteraceae</taxon>
        <taxon>Thalassococcus</taxon>
    </lineage>
</organism>
<evidence type="ECO:0000256" key="3">
    <source>
        <dbReference type="ARBA" id="ARBA00023002"/>
    </source>
</evidence>
<sequence>MAGARPGGYDRRMARTDHSGVLIVGGSAEARRLARALPGAQVRLGVPERQAGHWPVPPVTGSLDATTLMGVRAVIEAAHPCDVALAWHAARVCAELGLPHLQLVRPAWRSGRRDRWVPVRRARDVAAVIPAGARVFATLGRGLLPELRRLDATVLARVIGEAERPFPLRHGRFIPGDGPFSLDDEIRLLRGLRIDWLVLRNAGGPGGWPKLAAARALGLPVAMVARPARPPGPRVGTVEEALRWTKSQVG</sequence>
<reference evidence="4 5" key="1">
    <citation type="submission" date="2018-07" db="EMBL/GenBank/DDBJ databases">
        <title>Thalassococcus profundi sp. nov., a marine bacterium isolated from deep seawater of Okinawa Trough.</title>
        <authorList>
            <person name="Yu M."/>
        </authorList>
    </citation>
    <scope>NUCLEOTIDE SEQUENCE [LARGE SCALE GENOMIC DNA]</scope>
    <source>
        <strain evidence="4 5">WRAS1</strain>
    </source>
</reference>
<gene>
    <name evidence="4" type="ORF">DU478_06870</name>
</gene>
<proteinExistence type="predicted"/>
<evidence type="ECO:0000313" key="4">
    <source>
        <dbReference type="EMBL" id="RDD67432.1"/>
    </source>
</evidence>
<keyword evidence="3" id="KW-0560">Oxidoreductase</keyword>
<dbReference type="Pfam" id="PF02571">
    <property type="entry name" value="CbiJ"/>
    <property type="match status" value="1"/>
</dbReference>
<evidence type="ECO:0000256" key="1">
    <source>
        <dbReference type="ARBA" id="ARBA00004953"/>
    </source>
</evidence>
<dbReference type="InterPro" id="IPR003723">
    <property type="entry name" value="Precorrin-6x_reduct"/>
</dbReference>
<dbReference type="GO" id="GO:0016994">
    <property type="term" value="F:precorrin-6A reductase activity"/>
    <property type="evidence" value="ECO:0007669"/>
    <property type="project" value="InterPro"/>
</dbReference>
<dbReference type="PANTHER" id="PTHR36925">
    <property type="entry name" value="COBALT-PRECORRIN-6A REDUCTASE"/>
    <property type="match status" value="1"/>
</dbReference>
<protein>
    <submittedName>
        <fullName evidence="4">Precorrin-6A/cobalt-precorrin-6A reductase</fullName>
    </submittedName>
</protein>
<dbReference type="Proteomes" id="UP000253977">
    <property type="component" value="Unassembled WGS sequence"/>
</dbReference>
<dbReference type="RefSeq" id="WP_114510182.1">
    <property type="nucleotide sequence ID" value="NZ_QPMK01000003.1"/>
</dbReference>
<dbReference type="EMBL" id="QPMK01000003">
    <property type="protein sequence ID" value="RDD67432.1"/>
    <property type="molecule type" value="Genomic_DNA"/>
</dbReference>
<dbReference type="PROSITE" id="PS51014">
    <property type="entry name" value="COBK_CBIJ"/>
    <property type="match status" value="1"/>
</dbReference>
<comment type="pathway">
    <text evidence="1">Cofactor biosynthesis; adenosylcobalamin biosynthesis.</text>
</comment>
<evidence type="ECO:0000313" key="5">
    <source>
        <dbReference type="Proteomes" id="UP000253977"/>
    </source>
</evidence>
<name>A0A369TRA1_9RHOB</name>
<keyword evidence="5" id="KW-1185">Reference proteome</keyword>
<dbReference type="UniPathway" id="UPA00148"/>
<evidence type="ECO:0000256" key="2">
    <source>
        <dbReference type="ARBA" id="ARBA00022573"/>
    </source>
</evidence>
<dbReference type="AlphaFoldDB" id="A0A369TRA1"/>
<accession>A0A369TRA1</accession>